<protein>
    <submittedName>
        <fullName evidence="7">Arylsulfatase</fullName>
    </submittedName>
</protein>
<keyword evidence="8" id="KW-1185">Reference proteome</keyword>
<keyword evidence="3" id="KW-0378">Hydrolase</keyword>
<reference evidence="7 8" key="1">
    <citation type="submission" date="2023-10" db="EMBL/GenBank/DDBJ databases">
        <title>Microbacterium xanthum sp. nov., isolated from seaweed.</title>
        <authorList>
            <person name="Lee S.D."/>
        </authorList>
    </citation>
    <scope>NUCLEOTIDE SEQUENCE [LARGE SCALE GENOMIC DNA]</scope>
    <source>
        <strain evidence="7 8">KCTC 19124</strain>
    </source>
</reference>
<dbReference type="Gene3D" id="3.40.720.10">
    <property type="entry name" value="Alkaline Phosphatase, subunit A"/>
    <property type="match status" value="1"/>
</dbReference>
<dbReference type="InterPro" id="IPR024607">
    <property type="entry name" value="Sulfatase_CS"/>
</dbReference>
<organism evidence="7 8">
    <name type="scientific">Microbacterium aquimaris</name>
    <dbReference type="NCBI Taxonomy" id="459816"/>
    <lineage>
        <taxon>Bacteria</taxon>
        <taxon>Bacillati</taxon>
        <taxon>Actinomycetota</taxon>
        <taxon>Actinomycetes</taxon>
        <taxon>Micrococcales</taxon>
        <taxon>Microbacteriaceae</taxon>
        <taxon>Microbacterium</taxon>
    </lineage>
</organism>
<dbReference type="PANTHER" id="PTHR42693">
    <property type="entry name" value="ARYLSULFATASE FAMILY MEMBER"/>
    <property type="match status" value="1"/>
</dbReference>
<dbReference type="PROSITE" id="PS00523">
    <property type="entry name" value="SULFATASE_1"/>
    <property type="match status" value="1"/>
</dbReference>
<dbReference type="InterPro" id="IPR000917">
    <property type="entry name" value="Sulfatase_N"/>
</dbReference>
<comment type="similarity">
    <text evidence="1">Belongs to the sulfatase family.</text>
</comment>
<name>A0ABU5N2S5_9MICO</name>
<evidence type="ECO:0000256" key="1">
    <source>
        <dbReference type="ARBA" id="ARBA00008779"/>
    </source>
</evidence>
<gene>
    <name evidence="7" type="ORF">R2Q92_00890</name>
</gene>
<accession>A0ABU5N2S5</accession>
<dbReference type="CDD" id="cd16143">
    <property type="entry name" value="ARS_like"/>
    <property type="match status" value="1"/>
</dbReference>
<evidence type="ECO:0000313" key="8">
    <source>
        <dbReference type="Proteomes" id="UP001291912"/>
    </source>
</evidence>
<dbReference type="SUPFAM" id="SSF53649">
    <property type="entry name" value="Alkaline phosphatase-like"/>
    <property type="match status" value="1"/>
</dbReference>
<proteinExistence type="inferred from homology"/>
<evidence type="ECO:0000256" key="3">
    <source>
        <dbReference type="ARBA" id="ARBA00022801"/>
    </source>
</evidence>
<evidence type="ECO:0000313" key="7">
    <source>
        <dbReference type="EMBL" id="MDZ8160375.1"/>
    </source>
</evidence>
<dbReference type="EMBL" id="JAWJYN010000001">
    <property type="protein sequence ID" value="MDZ8160375.1"/>
    <property type="molecule type" value="Genomic_DNA"/>
</dbReference>
<evidence type="ECO:0000256" key="2">
    <source>
        <dbReference type="ARBA" id="ARBA00022723"/>
    </source>
</evidence>
<feature type="region of interest" description="Disordered" evidence="5">
    <location>
        <begin position="308"/>
        <end position="332"/>
    </location>
</feature>
<keyword evidence="2" id="KW-0479">Metal-binding</keyword>
<dbReference type="Pfam" id="PF00884">
    <property type="entry name" value="Sulfatase"/>
    <property type="match status" value="1"/>
</dbReference>
<sequence>MDSHTEVRGRTRPNIVLILADDMGWGDLGCYGATAIPTPRMDAVARDGVRFDDAHSSSAVCTPSRYSIVTGRYAWRSPLKQHVLHSHAPAIIEPDRPTIASQLKAEGYATGLFGKWHIGLDWKRKDGTRLTAFGPEAEADLLDRPTQYPADEIDYSEPFTGGPCELGFDRFFGIAGSLNMPPSAFVSQDRIVGEPTLERPVYQRGINPGLMTEGWRDDQADIRFTEEAIGWMRERAPEEEPFFLFLSAAAPHRPCVPPAQFHGMSDAGLRGDAVCLVDWMVGQIDDTLHELGLADDTVVVITSDNGAPMVYPEDGDTDTHRPNGPFRGQKGDIWDGGHREPLLVRWPAAIPGGQVRDDLVCLSDLYPTLLAAAGVQVAPGAAEDAVDILSRLAEPGPTPRGLPVVHHSMGGAFALRIDGFKVVFCTESGGGFSSIGADDDGTVYGAAAPVGRIYDLENDPAETTDLWDARPDLAAQAHAVLADIVRGADSGFAVDVVPEPAR</sequence>
<evidence type="ECO:0000256" key="4">
    <source>
        <dbReference type="ARBA" id="ARBA00022837"/>
    </source>
</evidence>
<evidence type="ECO:0000256" key="5">
    <source>
        <dbReference type="SAM" id="MobiDB-lite"/>
    </source>
</evidence>
<evidence type="ECO:0000259" key="6">
    <source>
        <dbReference type="Pfam" id="PF00884"/>
    </source>
</evidence>
<dbReference type="InterPro" id="IPR050738">
    <property type="entry name" value="Sulfatase"/>
</dbReference>
<keyword evidence="4" id="KW-0106">Calcium</keyword>
<feature type="domain" description="Sulfatase N-terminal" evidence="6">
    <location>
        <begin position="13"/>
        <end position="375"/>
    </location>
</feature>
<dbReference type="Gene3D" id="3.30.1120.10">
    <property type="match status" value="1"/>
</dbReference>
<dbReference type="InterPro" id="IPR017850">
    <property type="entry name" value="Alkaline_phosphatase_core_sf"/>
</dbReference>
<dbReference type="RefSeq" id="WP_194423106.1">
    <property type="nucleotide sequence ID" value="NZ_BAAAPT010000001.1"/>
</dbReference>
<dbReference type="Proteomes" id="UP001291912">
    <property type="component" value="Unassembled WGS sequence"/>
</dbReference>
<comment type="caution">
    <text evidence="7">The sequence shown here is derived from an EMBL/GenBank/DDBJ whole genome shotgun (WGS) entry which is preliminary data.</text>
</comment>
<dbReference type="PANTHER" id="PTHR42693:SF53">
    <property type="entry name" value="ENDO-4-O-SULFATASE"/>
    <property type="match status" value="1"/>
</dbReference>